<dbReference type="GO" id="GO:0008270">
    <property type="term" value="F:zinc ion binding"/>
    <property type="evidence" value="ECO:0007669"/>
    <property type="project" value="InterPro"/>
</dbReference>
<comment type="cofactor">
    <cofactor evidence="1">
        <name>Zn(2+)</name>
        <dbReference type="ChEBI" id="CHEBI:29105"/>
    </cofactor>
</comment>
<keyword evidence="5" id="KW-0479">Metal-binding</keyword>
<dbReference type="SUPFAM" id="SSF53187">
    <property type="entry name" value="Zn-dependent exopeptidases"/>
    <property type="match status" value="1"/>
</dbReference>
<keyword evidence="7" id="KW-0862">Zinc</keyword>
<evidence type="ECO:0000256" key="3">
    <source>
        <dbReference type="ARBA" id="ARBA00022645"/>
    </source>
</evidence>
<dbReference type="EMBL" id="JAIWYP010000002">
    <property type="protein sequence ID" value="KAH3863657.1"/>
    <property type="molecule type" value="Genomic_DNA"/>
</dbReference>
<keyword evidence="10" id="KW-0732">Signal</keyword>
<organism evidence="12 13">
    <name type="scientific">Dreissena polymorpha</name>
    <name type="common">Zebra mussel</name>
    <name type="synonym">Mytilus polymorpha</name>
    <dbReference type="NCBI Taxonomy" id="45954"/>
    <lineage>
        <taxon>Eukaryota</taxon>
        <taxon>Metazoa</taxon>
        <taxon>Spiralia</taxon>
        <taxon>Lophotrochozoa</taxon>
        <taxon>Mollusca</taxon>
        <taxon>Bivalvia</taxon>
        <taxon>Autobranchia</taxon>
        <taxon>Heteroconchia</taxon>
        <taxon>Euheterodonta</taxon>
        <taxon>Imparidentia</taxon>
        <taxon>Neoheterodontei</taxon>
        <taxon>Myida</taxon>
        <taxon>Dreissenoidea</taxon>
        <taxon>Dreissenidae</taxon>
        <taxon>Dreissena</taxon>
    </lineage>
</organism>
<feature type="signal peptide" evidence="10">
    <location>
        <begin position="1"/>
        <end position="21"/>
    </location>
</feature>
<dbReference type="Pfam" id="PF00246">
    <property type="entry name" value="Peptidase_M14"/>
    <property type="match status" value="1"/>
</dbReference>
<accession>A0A9D4REI5</accession>
<dbReference type="Gene3D" id="2.60.40.1120">
    <property type="entry name" value="Carboxypeptidase-like, regulatory domain"/>
    <property type="match status" value="1"/>
</dbReference>
<evidence type="ECO:0000256" key="4">
    <source>
        <dbReference type="ARBA" id="ARBA00022670"/>
    </source>
</evidence>
<dbReference type="InterPro" id="IPR050753">
    <property type="entry name" value="Peptidase_M14_domain"/>
</dbReference>
<keyword evidence="3" id="KW-0121">Carboxypeptidase</keyword>
<feature type="active site" description="Proton donor/acceptor" evidence="9">
    <location>
        <position position="334"/>
    </location>
</feature>
<evidence type="ECO:0000256" key="7">
    <source>
        <dbReference type="ARBA" id="ARBA00022833"/>
    </source>
</evidence>
<keyword evidence="13" id="KW-1185">Reference proteome</keyword>
<dbReference type="OrthoDB" id="10249045at2759"/>
<dbReference type="FunFam" id="3.40.630.10:FF:000020">
    <property type="entry name" value="Carboxypeptidase D"/>
    <property type="match status" value="1"/>
</dbReference>
<proteinExistence type="inferred from homology"/>
<dbReference type="GO" id="GO:0004181">
    <property type="term" value="F:metallocarboxypeptidase activity"/>
    <property type="evidence" value="ECO:0007669"/>
    <property type="project" value="InterPro"/>
</dbReference>
<dbReference type="SMART" id="SM00631">
    <property type="entry name" value="Zn_pept"/>
    <property type="match status" value="1"/>
</dbReference>
<dbReference type="PROSITE" id="PS52035">
    <property type="entry name" value="PEPTIDASE_M14"/>
    <property type="match status" value="1"/>
</dbReference>
<dbReference type="PANTHER" id="PTHR11532">
    <property type="entry name" value="PROTEASE M14 CARBOXYPEPTIDASE"/>
    <property type="match status" value="1"/>
</dbReference>
<protein>
    <recommendedName>
        <fullName evidence="11">Peptidase M14 domain-containing protein</fullName>
    </recommendedName>
</protein>
<evidence type="ECO:0000313" key="13">
    <source>
        <dbReference type="Proteomes" id="UP000828390"/>
    </source>
</evidence>
<evidence type="ECO:0000256" key="8">
    <source>
        <dbReference type="ARBA" id="ARBA00023180"/>
    </source>
</evidence>
<sequence>MELRGLLLVICSAICATVGFSEWAQHHNYEAMKDVMTRVNKKCPKITKLYELPVNNEFGVPTETWNHRKLLVLEFAKRPGEHVEGVPEFKYIANMHGNEVTGRELLLRLMSYMCDVYNGDMEPEGSFSRKHIQRLIQNTRIHLMPSMNPDGWEIAAGSVDDYQNGVTAWIVGRANAHNIDLNRNFPDLDKLYYQTQTKAVHPNNHLDKVKEVMKNLTEQLEPETKMVMSWIHSVPFVLSANLHNGDLVANYPFDETRDGSSHSRSPSPDDDTFIELAKSYSEAHKTMSNPTKMCDTNDFSKTDGTTNGAAWYSVPGGMQDYNYLSTNCFEITLELGCEKFPPASTLPQIWEDNIDALLNLMYQSHIGIKGSIVLPDNMRPGELIASIRVQKMDTGEVIDHDVTSTRYGDYFRLLSNGVYNINATIMIEGSDGSVHRVVRSACVEVENFPYMESAFNAPERIVDFDFTDLSQEYDLKGCTDEAEVEEQDVEELRYPIDDYSSLIKILQENANKNQRRYGYY</sequence>
<evidence type="ECO:0000256" key="5">
    <source>
        <dbReference type="ARBA" id="ARBA00022723"/>
    </source>
</evidence>
<keyword evidence="6" id="KW-0378">Hydrolase</keyword>
<keyword evidence="4" id="KW-0645">Protease</keyword>
<dbReference type="AlphaFoldDB" id="A0A9D4REI5"/>
<evidence type="ECO:0000256" key="9">
    <source>
        <dbReference type="PROSITE-ProRule" id="PRU01379"/>
    </source>
</evidence>
<evidence type="ECO:0000313" key="12">
    <source>
        <dbReference type="EMBL" id="KAH3863657.1"/>
    </source>
</evidence>
<dbReference type="GO" id="GO:0016485">
    <property type="term" value="P:protein processing"/>
    <property type="evidence" value="ECO:0007669"/>
    <property type="project" value="TreeGrafter"/>
</dbReference>
<comment type="caution">
    <text evidence="12">The sequence shown here is derived from an EMBL/GenBank/DDBJ whole genome shotgun (WGS) entry which is preliminary data.</text>
</comment>
<feature type="domain" description="Peptidase M14" evidence="11">
    <location>
        <begin position="25"/>
        <end position="364"/>
    </location>
</feature>
<dbReference type="Proteomes" id="UP000828390">
    <property type="component" value="Unassembled WGS sequence"/>
</dbReference>
<dbReference type="PRINTS" id="PR00765">
    <property type="entry name" value="CRBOXYPTASEA"/>
</dbReference>
<reference evidence="12" key="1">
    <citation type="journal article" date="2019" name="bioRxiv">
        <title>The Genome of the Zebra Mussel, Dreissena polymorpha: A Resource for Invasive Species Research.</title>
        <authorList>
            <person name="McCartney M.A."/>
            <person name="Auch B."/>
            <person name="Kono T."/>
            <person name="Mallez S."/>
            <person name="Zhang Y."/>
            <person name="Obille A."/>
            <person name="Becker A."/>
            <person name="Abrahante J.E."/>
            <person name="Garbe J."/>
            <person name="Badalamenti J.P."/>
            <person name="Herman A."/>
            <person name="Mangelson H."/>
            <person name="Liachko I."/>
            <person name="Sullivan S."/>
            <person name="Sone E.D."/>
            <person name="Koren S."/>
            <person name="Silverstein K.A.T."/>
            <person name="Beckman K.B."/>
            <person name="Gohl D.M."/>
        </authorList>
    </citation>
    <scope>NUCLEOTIDE SEQUENCE</scope>
    <source>
        <strain evidence="12">Duluth1</strain>
        <tissue evidence="12">Whole animal</tissue>
    </source>
</reference>
<gene>
    <name evidence="12" type="ORF">DPMN_026646</name>
</gene>
<evidence type="ECO:0000256" key="2">
    <source>
        <dbReference type="ARBA" id="ARBA00005988"/>
    </source>
</evidence>
<keyword evidence="8" id="KW-0325">Glycoprotein</keyword>
<reference evidence="12" key="2">
    <citation type="submission" date="2020-11" db="EMBL/GenBank/DDBJ databases">
        <authorList>
            <person name="McCartney M.A."/>
            <person name="Auch B."/>
            <person name="Kono T."/>
            <person name="Mallez S."/>
            <person name="Becker A."/>
            <person name="Gohl D.M."/>
            <person name="Silverstein K.A.T."/>
            <person name="Koren S."/>
            <person name="Bechman K.B."/>
            <person name="Herman A."/>
            <person name="Abrahante J.E."/>
            <person name="Garbe J."/>
        </authorList>
    </citation>
    <scope>NUCLEOTIDE SEQUENCE</scope>
    <source>
        <strain evidence="12">Duluth1</strain>
        <tissue evidence="12">Whole animal</tissue>
    </source>
</reference>
<name>A0A9D4REI5_DREPO</name>
<dbReference type="GO" id="GO:0006518">
    <property type="term" value="P:peptide metabolic process"/>
    <property type="evidence" value="ECO:0007669"/>
    <property type="project" value="TreeGrafter"/>
</dbReference>
<dbReference type="PANTHER" id="PTHR11532:SF93">
    <property type="entry name" value="CARBOXYPEPTIDASE E"/>
    <property type="match status" value="1"/>
</dbReference>
<dbReference type="Gene3D" id="3.40.630.10">
    <property type="entry name" value="Zn peptidases"/>
    <property type="match status" value="1"/>
</dbReference>
<evidence type="ECO:0000256" key="1">
    <source>
        <dbReference type="ARBA" id="ARBA00001947"/>
    </source>
</evidence>
<feature type="chain" id="PRO_5038823413" description="Peptidase M14 domain-containing protein" evidence="10">
    <location>
        <begin position="22"/>
        <end position="520"/>
    </location>
</feature>
<evidence type="ECO:0000259" key="11">
    <source>
        <dbReference type="PROSITE" id="PS52035"/>
    </source>
</evidence>
<evidence type="ECO:0000256" key="6">
    <source>
        <dbReference type="ARBA" id="ARBA00022801"/>
    </source>
</evidence>
<dbReference type="CDD" id="cd03858">
    <property type="entry name" value="M14_CP_N-E_like"/>
    <property type="match status" value="1"/>
</dbReference>
<evidence type="ECO:0000256" key="10">
    <source>
        <dbReference type="SAM" id="SignalP"/>
    </source>
</evidence>
<comment type="similarity">
    <text evidence="2 9">Belongs to the peptidase M14 family.</text>
</comment>
<dbReference type="GO" id="GO:0005615">
    <property type="term" value="C:extracellular space"/>
    <property type="evidence" value="ECO:0007669"/>
    <property type="project" value="TreeGrafter"/>
</dbReference>
<dbReference type="InterPro" id="IPR000834">
    <property type="entry name" value="Peptidase_M14"/>
</dbReference>